<comment type="subcellular location">
    <subcellularLocation>
        <location evidence="2">Cell membrane</location>
        <topology evidence="2">Single-pass type II membrane protein</topology>
    </subcellularLocation>
</comment>
<dbReference type="InterPro" id="IPR008753">
    <property type="entry name" value="Peptidase_M13_N"/>
</dbReference>
<dbReference type="OrthoDB" id="6714237at2759"/>
<dbReference type="InterPro" id="IPR042089">
    <property type="entry name" value="Peptidase_M13_dom_2"/>
</dbReference>
<evidence type="ECO:0000313" key="12">
    <source>
        <dbReference type="EMBL" id="KAB0803954.1"/>
    </source>
</evidence>
<dbReference type="InterPro" id="IPR024079">
    <property type="entry name" value="MetalloPept_cat_dom_sf"/>
</dbReference>
<feature type="domain" description="Peptidase M13 C-terminal" evidence="10">
    <location>
        <begin position="497"/>
        <end position="688"/>
    </location>
</feature>
<evidence type="ECO:0000256" key="9">
    <source>
        <dbReference type="SAM" id="Phobius"/>
    </source>
</evidence>
<comment type="similarity">
    <text evidence="3">Belongs to the peptidase M13 family.</text>
</comment>
<dbReference type="EMBL" id="VVIM01000001">
    <property type="protein sequence ID" value="KAB0803954.1"/>
    <property type="molecule type" value="Genomic_DNA"/>
</dbReference>
<evidence type="ECO:0008006" key="14">
    <source>
        <dbReference type="Google" id="ProtNLM"/>
    </source>
</evidence>
<keyword evidence="9" id="KW-0812">Transmembrane</keyword>
<evidence type="ECO:0000256" key="7">
    <source>
        <dbReference type="ARBA" id="ARBA00022833"/>
    </source>
</evidence>
<keyword evidence="7" id="KW-0862">Zinc</keyword>
<proteinExistence type="inferred from homology"/>
<dbReference type="Proteomes" id="UP000327044">
    <property type="component" value="Unassembled WGS sequence"/>
</dbReference>
<keyword evidence="9" id="KW-0472">Membrane</keyword>
<dbReference type="InParanoid" id="A0A5N4B318"/>
<dbReference type="GO" id="GO:0046872">
    <property type="term" value="F:metal ion binding"/>
    <property type="evidence" value="ECO:0007669"/>
    <property type="project" value="UniProtKB-KW"/>
</dbReference>
<evidence type="ECO:0000256" key="3">
    <source>
        <dbReference type="ARBA" id="ARBA00007357"/>
    </source>
</evidence>
<keyword evidence="5" id="KW-0479">Metal-binding</keyword>
<keyword evidence="8" id="KW-0482">Metalloprotease</keyword>
<dbReference type="CDD" id="cd08662">
    <property type="entry name" value="M13"/>
    <property type="match status" value="1"/>
</dbReference>
<dbReference type="AlphaFoldDB" id="A0A5N4B318"/>
<comment type="caution">
    <text evidence="12">The sequence shown here is derived from an EMBL/GenBank/DDBJ whole genome shotgun (WGS) entry which is preliminary data.</text>
</comment>
<dbReference type="GO" id="GO:0004222">
    <property type="term" value="F:metalloendopeptidase activity"/>
    <property type="evidence" value="ECO:0007669"/>
    <property type="project" value="InterPro"/>
</dbReference>
<name>A0A5N4B318_PHOPY</name>
<gene>
    <name evidence="12" type="ORF">PPYR_00924</name>
</gene>
<dbReference type="GO" id="GO:0016485">
    <property type="term" value="P:protein processing"/>
    <property type="evidence" value="ECO:0007669"/>
    <property type="project" value="TreeGrafter"/>
</dbReference>
<evidence type="ECO:0000256" key="1">
    <source>
        <dbReference type="ARBA" id="ARBA00001947"/>
    </source>
</evidence>
<evidence type="ECO:0000256" key="8">
    <source>
        <dbReference type="ARBA" id="ARBA00023049"/>
    </source>
</evidence>
<dbReference type="Pfam" id="PF05649">
    <property type="entry name" value="Peptidase_M13_N"/>
    <property type="match status" value="1"/>
</dbReference>
<dbReference type="Pfam" id="PF01431">
    <property type="entry name" value="Peptidase_M13"/>
    <property type="match status" value="1"/>
</dbReference>
<evidence type="ECO:0000256" key="4">
    <source>
        <dbReference type="ARBA" id="ARBA00022670"/>
    </source>
</evidence>
<comment type="cofactor">
    <cofactor evidence="1">
        <name>Zn(2+)</name>
        <dbReference type="ChEBI" id="CHEBI:29105"/>
    </cofactor>
</comment>
<evidence type="ECO:0000313" key="13">
    <source>
        <dbReference type="Proteomes" id="UP000327044"/>
    </source>
</evidence>
<dbReference type="GO" id="GO:0005886">
    <property type="term" value="C:plasma membrane"/>
    <property type="evidence" value="ECO:0007669"/>
    <property type="project" value="UniProtKB-SubCell"/>
</dbReference>
<evidence type="ECO:0000256" key="6">
    <source>
        <dbReference type="ARBA" id="ARBA00022801"/>
    </source>
</evidence>
<evidence type="ECO:0000259" key="11">
    <source>
        <dbReference type="Pfam" id="PF05649"/>
    </source>
</evidence>
<evidence type="ECO:0000256" key="2">
    <source>
        <dbReference type="ARBA" id="ARBA00004401"/>
    </source>
</evidence>
<dbReference type="PANTHER" id="PTHR11733:SF240">
    <property type="entry name" value="GH14155P-RELATED"/>
    <property type="match status" value="1"/>
</dbReference>
<accession>A0A5N4B318</accession>
<protein>
    <recommendedName>
        <fullName evidence="14">Peptidase M13 N-terminal domain-containing protein</fullName>
    </recommendedName>
</protein>
<dbReference type="InterPro" id="IPR018497">
    <property type="entry name" value="Peptidase_M13_C"/>
</dbReference>
<feature type="domain" description="Peptidase M13 N-terminal" evidence="11">
    <location>
        <begin position="70"/>
        <end position="434"/>
    </location>
</feature>
<sequence length="689" mass="79419">MTETTEETKGLFKRKPWLRWLLVGAITLILIVVITVTIVITSKKSGYCDSDFCKKESKRLKLQMDASANPCNDFYQFACGNVHKTNNPSAESIETILQNAQQEIVQMYNDPIMEDDHYSVKFVKKLYRECMNVAEIENDNLETFKQTLSTVGGGWPLLLGNDWNQTEYDWLNSTYMLRKLGYEFSIFLDLDVRSDPRNATKSIFQVRIPFDLDEATDSVSHKKSNIKKIALAFGINTTSATRELKRLFEFAEDITDQMLDHRGLSIYPIVTINELQEMLPFIEWHTFINTIAGPLAQISKENEIMVVEESSLRKRFDLLRRTPKRTLANYMMWKVIQEALPYLSPVMQDLLSEDDVKESRNQFCQQEIEKRFITNPIDVMYARKYAPKSKKVAIETLITKIREAFVTLLSNVTWLSTDDRQNVEEKAKHLEVAVAEVGDYFDDSILESVSGDLTLPKSENFLNLLAALNKNFVSQNYAKVTKSNTPRRSFVLPYDIYYYAELNTLRVPTVQMKIQNFDMEQPKYFQYANLGKDLGKQLSSLLKLSASFFDRLGNKIVGWATPTSENYGKLSECLVHGMQDFKKITFDFMLLEMQGSISGVKLAYHSFIQDQEDVSLEGLEYNSRQLFWISSVGCFANSTEEYDLSYLPDTRDLPKNLVYATVRNSREFAEDFNCEKDALMNPVTKCQLI</sequence>
<keyword evidence="9" id="KW-1133">Transmembrane helix</keyword>
<dbReference type="SUPFAM" id="SSF55486">
    <property type="entry name" value="Metalloproteases ('zincins'), catalytic domain"/>
    <property type="match status" value="1"/>
</dbReference>
<evidence type="ECO:0000259" key="10">
    <source>
        <dbReference type="Pfam" id="PF01431"/>
    </source>
</evidence>
<dbReference type="Gene3D" id="3.40.390.10">
    <property type="entry name" value="Collagenase (Catalytic Domain)"/>
    <property type="match status" value="1"/>
</dbReference>
<keyword evidence="6" id="KW-0378">Hydrolase</keyword>
<feature type="transmembrane region" description="Helical" evidence="9">
    <location>
        <begin position="20"/>
        <end position="40"/>
    </location>
</feature>
<dbReference type="Gene3D" id="1.10.1380.10">
    <property type="entry name" value="Neutral endopeptidase , domain2"/>
    <property type="match status" value="1"/>
</dbReference>
<dbReference type="PANTHER" id="PTHR11733">
    <property type="entry name" value="ZINC METALLOPROTEASE FAMILY M13 NEPRILYSIN-RELATED"/>
    <property type="match status" value="1"/>
</dbReference>
<dbReference type="InterPro" id="IPR000718">
    <property type="entry name" value="Peptidase_M13"/>
</dbReference>
<organism evidence="12 13">
    <name type="scientific">Photinus pyralis</name>
    <name type="common">Common eastern firefly</name>
    <name type="synonym">Lampyris pyralis</name>
    <dbReference type="NCBI Taxonomy" id="7054"/>
    <lineage>
        <taxon>Eukaryota</taxon>
        <taxon>Metazoa</taxon>
        <taxon>Ecdysozoa</taxon>
        <taxon>Arthropoda</taxon>
        <taxon>Hexapoda</taxon>
        <taxon>Insecta</taxon>
        <taxon>Pterygota</taxon>
        <taxon>Neoptera</taxon>
        <taxon>Endopterygota</taxon>
        <taxon>Coleoptera</taxon>
        <taxon>Polyphaga</taxon>
        <taxon>Elateriformia</taxon>
        <taxon>Elateroidea</taxon>
        <taxon>Lampyridae</taxon>
        <taxon>Lampyrinae</taxon>
        <taxon>Photinus</taxon>
    </lineage>
</organism>
<dbReference type="PROSITE" id="PS51885">
    <property type="entry name" value="NEPRILYSIN"/>
    <property type="match status" value="1"/>
</dbReference>
<reference evidence="12 13" key="1">
    <citation type="journal article" date="2018" name="Elife">
        <title>Firefly genomes illuminate parallel origins of bioluminescence in beetles.</title>
        <authorList>
            <person name="Fallon T.R."/>
            <person name="Lower S.E."/>
            <person name="Chang C.H."/>
            <person name="Bessho-Uehara M."/>
            <person name="Martin G.J."/>
            <person name="Bewick A.J."/>
            <person name="Behringer M."/>
            <person name="Debat H.J."/>
            <person name="Wong I."/>
            <person name="Day J.C."/>
            <person name="Suvorov A."/>
            <person name="Silva C.J."/>
            <person name="Stanger-Hall K.F."/>
            <person name="Hall D.W."/>
            <person name="Schmitz R.J."/>
            <person name="Nelson D.R."/>
            <person name="Lewis S.M."/>
            <person name="Shigenobu S."/>
            <person name="Bybee S.M."/>
            <person name="Larracuente A.M."/>
            <person name="Oba Y."/>
            <person name="Weng J.K."/>
        </authorList>
    </citation>
    <scope>NUCLEOTIDE SEQUENCE [LARGE SCALE GENOMIC DNA]</scope>
    <source>
        <strain evidence="12">1611_PpyrPB1</strain>
        <tissue evidence="12">Whole body</tissue>
    </source>
</reference>
<keyword evidence="4" id="KW-0645">Protease</keyword>
<evidence type="ECO:0000256" key="5">
    <source>
        <dbReference type="ARBA" id="ARBA00022723"/>
    </source>
</evidence>
<keyword evidence="13" id="KW-1185">Reference proteome</keyword>